<accession>A0A1M4MHW2</accession>
<dbReference type="GO" id="GO:0006537">
    <property type="term" value="P:glutamate biosynthetic process"/>
    <property type="evidence" value="ECO:0007669"/>
    <property type="project" value="InterPro"/>
</dbReference>
<dbReference type="CDD" id="cd02808">
    <property type="entry name" value="GltS_FMN"/>
    <property type="match status" value="1"/>
</dbReference>
<dbReference type="AlphaFoldDB" id="A0A1M4MHW2"/>
<dbReference type="InterPro" id="IPR013785">
    <property type="entry name" value="Aldolase_TIM"/>
</dbReference>
<dbReference type="GO" id="GO:0015930">
    <property type="term" value="F:glutamate synthase activity"/>
    <property type="evidence" value="ECO:0007669"/>
    <property type="project" value="InterPro"/>
</dbReference>
<evidence type="ECO:0000259" key="2">
    <source>
        <dbReference type="Pfam" id="PF01645"/>
    </source>
</evidence>
<protein>
    <recommendedName>
        <fullName evidence="2">Glutamate synthase domain-containing protein</fullName>
    </recommendedName>
</protein>
<dbReference type="Pfam" id="PF01645">
    <property type="entry name" value="Glu_synthase"/>
    <property type="match status" value="1"/>
</dbReference>
<organism evidence="3 4">
    <name type="scientific">Methanoculleus chikugoensis</name>
    <dbReference type="NCBI Taxonomy" id="118126"/>
    <lineage>
        <taxon>Archaea</taxon>
        <taxon>Methanobacteriati</taxon>
        <taxon>Methanobacteriota</taxon>
        <taxon>Stenosarchaea group</taxon>
        <taxon>Methanomicrobia</taxon>
        <taxon>Methanomicrobiales</taxon>
        <taxon>Methanomicrobiaceae</taxon>
        <taxon>Methanoculleus</taxon>
    </lineage>
</organism>
<dbReference type="EMBL" id="FMID01000009">
    <property type="protein sequence ID" value="SCL74491.1"/>
    <property type="molecule type" value="Genomic_DNA"/>
</dbReference>
<comment type="similarity">
    <text evidence="1">Belongs to the glutamate synthase family.</text>
</comment>
<sequence>MEGTFYPKNKKVQLMNLRRPNANDATGTANRSRDVVPMSGICSRCVDGCKGSCEIWLSSFRGREVLYPGPFGEITAGADKDYPIDYSHLNIQGYARGAKGLPEGVEANPDTAVFQGVDTRTEYGWTTRVPMRVPIFTGALGSTEIARANWDHFAIGAAIAGITLVCGENVCGVDPELVLDHDGRVARSPEMDRRIESYRKFKDRYGELLVQLNVEDTRLGTAEYVSSKHNQEAIELKWGQGAKCIGGEIKVGSLDQASRLKDRGYIVLPDPGVHEVQAAFKDGALKEFERHSRLGFVTREEFLEEVDRLREIGFKRVTLKTGAYSAVELAMAIRYGAEAKLDLLTIDGAPGGTGMSPWPMMNEWGIPTFYIESLAYRFAERLRERGIRVPDIAIAGGFADEANVFKGIAMGSPYVKAVCMGRALMIPGMVGKNIATWLESGDIPRTVSKYGSTAEEIFVCYEELKERYPDRMDEIPLGAIGLYTYAQKFRTGLQQIMAGTRNFSLKTVDRNDLMALTEEAEAVSGIPYVMRAYRDAAEAILDS</sequence>
<evidence type="ECO:0000313" key="3">
    <source>
        <dbReference type="EMBL" id="SCL74491.1"/>
    </source>
</evidence>
<gene>
    <name evidence="3" type="ORF">L21_0370</name>
</gene>
<reference evidence="3 4" key="1">
    <citation type="submission" date="2016-08" db="EMBL/GenBank/DDBJ databases">
        <authorList>
            <person name="Seilhamer J.J."/>
        </authorList>
    </citation>
    <scope>NUCLEOTIDE SEQUENCE [LARGE SCALE GENOMIC DNA]</scope>
    <source>
        <strain evidence="3">L21-II-0</strain>
    </source>
</reference>
<dbReference type="InterPro" id="IPR002932">
    <property type="entry name" value="Glu_synthdom"/>
</dbReference>
<proteinExistence type="inferred from homology"/>
<dbReference type="Proteomes" id="UP000184671">
    <property type="component" value="Unassembled WGS sequence"/>
</dbReference>
<dbReference type="Gene3D" id="3.20.20.70">
    <property type="entry name" value="Aldolase class I"/>
    <property type="match status" value="1"/>
</dbReference>
<dbReference type="SUPFAM" id="SSF51395">
    <property type="entry name" value="FMN-linked oxidoreductases"/>
    <property type="match status" value="1"/>
</dbReference>
<evidence type="ECO:0000256" key="1">
    <source>
        <dbReference type="ARBA" id="ARBA00009716"/>
    </source>
</evidence>
<dbReference type="STRING" id="118126.L21_0370"/>
<name>A0A1M4MHW2_9EURY</name>
<feature type="domain" description="Glutamate synthase" evidence="2">
    <location>
        <begin position="297"/>
        <end position="426"/>
    </location>
</feature>
<evidence type="ECO:0000313" key="4">
    <source>
        <dbReference type="Proteomes" id="UP000184671"/>
    </source>
</evidence>